<reference evidence="1 2" key="1">
    <citation type="submission" date="2014-06" db="EMBL/GenBank/DDBJ databases">
        <authorList>
            <person name="Ju J."/>
            <person name="Zhang J."/>
        </authorList>
    </citation>
    <scope>NUCLEOTIDE SEQUENCE [LARGE SCALE GENOMIC DNA]</scope>
    <source>
        <strain evidence="1">DmW_048</strain>
    </source>
</reference>
<protein>
    <submittedName>
        <fullName evidence="1">Uncharacterized protein</fullName>
    </submittedName>
</protein>
<proteinExistence type="predicted"/>
<dbReference type="AlphaFoldDB" id="A0A252BFM0"/>
<comment type="caution">
    <text evidence="1">The sequence shown here is derived from an EMBL/GenBank/DDBJ whole genome shotgun (WGS) entry which is preliminary data.</text>
</comment>
<evidence type="ECO:0000313" key="2">
    <source>
        <dbReference type="Proteomes" id="UP000194999"/>
    </source>
</evidence>
<dbReference type="Proteomes" id="UP000194999">
    <property type="component" value="Unassembled WGS sequence"/>
</dbReference>
<sequence>MPWLALMERNTGHFVPDWDEKRFRQERIHRQSEAIVCKLESMGVPCRVSLPYPIMAIGELTGQAELTETRYRHMQMIPEVAQQDRRGFLRELTYFLEREAGSQNFLRSRYAVVTNGPRVPWYGDLRGETQAFNARIRRWSYDAARRFGIELLLRSNEHTFREMDGVHLHANIVYRLTRRLPKVEWADFLVWSRQRLGALWKDCGALRDPAEVVKYSLKLGTDGKNECLGLEDLSAEQLLWLHTQTFRQKPLAALGAFGEWRSSLKDNGLKVARLYGGALVVVKKPDMPNGSKKSSGRRMSPENVILGRIPPCPRFSGLMEPVTLVAGFTAVPKTGLGQSGLDILQTRMEQASRWAAVKVQPEKNLMVHTNTRTVQVEREDKGVKVGSPYHSQADGPLLRASMGERSDWFHGESV</sequence>
<accession>A0A252BFM0</accession>
<name>A0A252BFM0_9PROT</name>
<organism evidence="1 2">
    <name type="scientific">Acetobacter orientalis</name>
    <dbReference type="NCBI Taxonomy" id="146474"/>
    <lineage>
        <taxon>Bacteria</taxon>
        <taxon>Pseudomonadati</taxon>
        <taxon>Pseudomonadota</taxon>
        <taxon>Alphaproteobacteria</taxon>
        <taxon>Acetobacterales</taxon>
        <taxon>Acetobacteraceae</taxon>
        <taxon>Acetobacter</taxon>
    </lineage>
</organism>
<gene>
    <name evidence="1" type="ORF">HK15_01450</name>
</gene>
<dbReference type="EMBL" id="JOOY01000014">
    <property type="protein sequence ID" value="OUJ03116.1"/>
    <property type="molecule type" value="Genomic_DNA"/>
</dbReference>
<evidence type="ECO:0000313" key="1">
    <source>
        <dbReference type="EMBL" id="OUJ03116.1"/>
    </source>
</evidence>